<feature type="region of interest" description="Disordered" evidence="12">
    <location>
        <begin position="675"/>
        <end position="695"/>
    </location>
</feature>
<evidence type="ECO:0000256" key="11">
    <source>
        <dbReference type="ARBA" id="ARBA00053338"/>
    </source>
</evidence>
<dbReference type="GO" id="GO:0016020">
    <property type="term" value="C:membrane"/>
    <property type="evidence" value="ECO:0007669"/>
    <property type="project" value="UniProtKB-SubCell"/>
</dbReference>
<feature type="compositionally biased region" description="Acidic residues" evidence="12">
    <location>
        <begin position="535"/>
        <end position="550"/>
    </location>
</feature>
<evidence type="ECO:0000256" key="1">
    <source>
        <dbReference type="ARBA" id="ARBA00004123"/>
    </source>
</evidence>
<dbReference type="AlphaFoldDB" id="A0AAD1WIV8"/>
<sequence>MGVAVAYSEYRVGVVTNPKLGVGRWLLLTSGERSKMAACILSTHQAKGLVNNSAMDVRSVLYETSAELSKINDGDKLVQVFMNIKKYMDVDEDSAPLKEKAEFKRVHYTPFLRLLVSNMGPRWVDLLTPERLELWDSFFLEGPPDQAFLVLLDSVERTKPSICLDRCVHVLERFLQRGALADLIWEICQQQLEPTPTPVLHDVILGRICSLPDHLANSLQKRNKPLFYPKNYYPRVAGAILRVLRMISDSLREGKGCSISFVSQVMGKVCMQGHQIELLSVLVPHLLTLLKSDCIYQRLSWRLVESVPERWMDALITGILQVARGPADVSKLLGDLVLKNKKVEYLFTQKMLFLQYCVQKEKLQSILGYLSLEKSRRPLMVKVLRELLEVWSSASVVKHSPHAQLLHLSRSILICLSLMNDDEIQSCKEEITFALVNGTHVYLDNSVLNTRRLGMLVSEALSKYLNPEPLHFEYEEDEEIKELKSLLSPPCICPSNVEESVKIPGESSPSNVSPPRNDDVKPEEGSRSASRSDSELDSDDDLVPYDMSEDTELKKSSAPAYIRDCMEVLLSDDLEKVEVTMRALAPLIRANTAATKEVSVELVKMLLHIDQPGIEHFEELRHEALVAATVVDPILASKYLTGEFYSLNYSLRQRMDILDVLASAAKDLSKLVAPAKSVKPKPQPANKSGTPNTAATADWKKIVEERIAMKTRRFGKGQSAPEPVSVPNSFHVVAGHFFFPLIQNFDRPVVTFDLLGEDRLVLGKLVHTLACLMHLSTNATVASQMGKALLEFVWVLRFHLDPYVRQGLLFCVSTILLSVPWERLMTDMGEEVIETQRWLADVTERDVDDDCRRIALNGLVLMEKLKKNLHGGNKK</sequence>
<dbReference type="PANTHER" id="PTHR15830">
    <property type="entry name" value="TELOMERE LENGTH REGULATION PROTEIN TEL2 FAMILY MEMBER"/>
    <property type="match status" value="1"/>
</dbReference>
<dbReference type="Pfam" id="PF25320">
    <property type="entry name" value="TELO2_ARM"/>
    <property type="match status" value="1"/>
</dbReference>
<dbReference type="InterPro" id="IPR019337">
    <property type="entry name" value="Telomere_length_regulation_dom"/>
</dbReference>
<dbReference type="EMBL" id="OW240918">
    <property type="protein sequence ID" value="CAH2307659.1"/>
    <property type="molecule type" value="Genomic_DNA"/>
</dbReference>
<evidence type="ECO:0000256" key="12">
    <source>
        <dbReference type="SAM" id="MobiDB-lite"/>
    </source>
</evidence>
<dbReference type="InterPro" id="IPR057348">
    <property type="entry name" value="TELO2_ARM"/>
</dbReference>
<comment type="function">
    <text evidence="11">Regulator of the DNA damage response (DDR). Part of the TTT complex that is required to stabilize protein levels of the phosphatidylinositol 3-kinase-related protein kinase (PIKK) family proteins. Promotes assembly, stabilizes and maintains the activity of TORC complexes, which regulate cell growth and survival in response to nutrient and hormonal signals. May be involved in telomere length regulation.</text>
</comment>
<evidence type="ECO:0000313" key="16">
    <source>
        <dbReference type="Proteomes" id="UP001295444"/>
    </source>
</evidence>
<proteinExistence type="inferred from homology"/>
<dbReference type="Proteomes" id="UP001295444">
    <property type="component" value="Chromosome 07"/>
</dbReference>
<feature type="domain" description="Telomere length regulation protein conserved" evidence="13">
    <location>
        <begin position="559"/>
        <end position="665"/>
    </location>
</feature>
<evidence type="ECO:0000256" key="6">
    <source>
        <dbReference type="ARBA" id="ARBA00018231"/>
    </source>
</evidence>
<comment type="subcellular location">
    <subcellularLocation>
        <location evidence="4">Chromosome</location>
        <location evidence="4">Telomere</location>
    </subcellularLocation>
    <subcellularLocation>
        <location evidence="3">Cytoplasm</location>
    </subcellularLocation>
    <subcellularLocation>
        <location evidence="2">Membrane</location>
    </subcellularLocation>
    <subcellularLocation>
        <location evidence="1">Nucleus</location>
    </subcellularLocation>
</comment>
<keyword evidence="8" id="KW-0158">Chromosome</keyword>
<keyword evidence="16" id="KW-1185">Reference proteome</keyword>
<accession>A0AAD1WIV8</accession>
<organism evidence="15 16">
    <name type="scientific">Pelobates cultripes</name>
    <name type="common">Western spadefoot toad</name>
    <dbReference type="NCBI Taxonomy" id="61616"/>
    <lineage>
        <taxon>Eukaryota</taxon>
        <taxon>Metazoa</taxon>
        <taxon>Chordata</taxon>
        <taxon>Craniata</taxon>
        <taxon>Vertebrata</taxon>
        <taxon>Euteleostomi</taxon>
        <taxon>Amphibia</taxon>
        <taxon>Batrachia</taxon>
        <taxon>Anura</taxon>
        <taxon>Pelobatoidea</taxon>
        <taxon>Pelobatidae</taxon>
        <taxon>Pelobates</taxon>
    </lineage>
</organism>
<dbReference type="GO" id="GO:0051879">
    <property type="term" value="F:Hsp90 protein binding"/>
    <property type="evidence" value="ECO:0007669"/>
    <property type="project" value="TreeGrafter"/>
</dbReference>
<name>A0AAD1WIV8_PELCU</name>
<dbReference type="GO" id="GO:0042162">
    <property type="term" value="F:telomeric DNA binding"/>
    <property type="evidence" value="ECO:0007669"/>
    <property type="project" value="TreeGrafter"/>
</dbReference>
<reference evidence="15" key="1">
    <citation type="submission" date="2022-03" db="EMBL/GenBank/DDBJ databases">
        <authorList>
            <person name="Alioto T."/>
            <person name="Alioto T."/>
            <person name="Gomez Garrido J."/>
        </authorList>
    </citation>
    <scope>NUCLEOTIDE SEQUENCE</scope>
</reference>
<feature type="region of interest" description="Disordered" evidence="12">
    <location>
        <begin position="498"/>
        <end position="551"/>
    </location>
</feature>
<evidence type="ECO:0000256" key="5">
    <source>
        <dbReference type="ARBA" id="ARBA00006133"/>
    </source>
</evidence>
<evidence type="ECO:0000256" key="9">
    <source>
        <dbReference type="ARBA" id="ARBA00023136"/>
    </source>
</evidence>
<evidence type="ECO:0000256" key="10">
    <source>
        <dbReference type="ARBA" id="ARBA00023242"/>
    </source>
</evidence>
<protein>
    <recommendedName>
        <fullName evidence="6">Telomere length regulation protein TEL2 homolog</fullName>
    </recommendedName>
</protein>
<evidence type="ECO:0000256" key="4">
    <source>
        <dbReference type="ARBA" id="ARBA00004574"/>
    </source>
</evidence>
<dbReference type="PANTHER" id="PTHR15830:SF10">
    <property type="entry name" value="TELOMERE LENGTH REGULATION PROTEIN TEL2 HOMOLOG"/>
    <property type="match status" value="1"/>
</dbReference>
<keyword evidence="9" id="KW-0472">Membrane</keyword>
<evidence type="ECO:0000313" key="15">
    <source>
        <dbReference type="EMBL" id="CAH2307659.1"/>
    </source>
</evidence>
<evidence type="ECO:0000259" key="13">
    <source>
        <dbReference type="Pfam" id="PF10193"/>
    </source>
</evidence>
<dbReference type="InterPro" id="IPR038528">
    <property type="entry name" value="TEL2_C_sf"/>
</dbReference>
<evidence type="ECO:0000259" key="14">
    <source>
        <dbReference type="Pfam" id="PF25320"/>
    </source>
</evidence>
<evidence type="ECO:0000256" key="8">
    <source>
        <dbReference type="ARBA" id="ARBA00022895"/>
    </source>
</evidence>
<feature type="compositionally biased region" description="Polar residues" evidence="12">
    <location>
        <begin position="685"/>
        <end position="695"/>
    </location>
</feature>
<feature type="compositionally biased region" description="Basic and acidic residues" evidence="12">
    <location>
        <begin position="516"/>
        <end position="534"/>
    </location>
</feature>
<dbReference type="GO" id="GO:0005829">
    <property type="term" value="C:cytosol"/>
    <property type="evidence" value="ECO:0007669"/>
    <property type="project" value="TreeGrafter"/>
</dbReference>
<dbReference type="GO" id="GO:0000781">
    <property type="term" value="C:chromosome, telomeric region"/>
    <property type="evidence" value="ECO:0007669"/>
    <property type="project" value="UniProtKB-SubCell"/>
</dbReference>
<dbReference type="FunFam" id="1.25.40.720:FF:000001">
    <property type="entry name" value="Telomere length regulation protein TEL2"/>
    <property type="match status" value="1"/>
</dbReference>
<dbReference type="GO" id="GO:0051083">
    <property type="term" value="P:'de novo' cotranslational protein folding"/>
    <property type="evidence" value="ECO:0007669"/>
    <property type="project" value="TreeGrafter"/>
</dbReference>
<evidence type="ECO:0000256" key="7">
    <source>
        <dbReference type="ARBA" id="ARBA00022490"/>
    </source>
</evidence>
<keyword evidence="7" id="KW-0963">Cytoplasm</keyword>
<dbReference type="Gene3D" id="1.25.40.720">
    <property type="entry name" value="Telomere length regulation protein 2, C-terminal domain"/>
    <property type="match status" value="2"/>
</dbReference>
<gene>
    <name evidence="15" type="ORF">PECUL_23A009745</name>
</gene>
<evidence type="ECO:0000256" key="2">
    <source>
        <dbReference type="ARBA" id="ARBA00004370"/>
    </source>
</evidence>
<feature type="domain" description="TELO2 ARM repeat" evidence="14">
    <location>
        <begin position="370"/>
        <end position="476"/>
    </location>
</feature>
<evidence type="ECO:0000256" key="3">
    <source>
        <dbReference type="ARBA" id="ARBA00004496"/>
    </source>
</evidence>
<keyword evidence="10" id="KW-0539">Nucleus</keyword>
<dbReference type="GO" id="GO:0005634">
    <property type="term" value="C:nucleus"/>
    <property type="evidence" value="ECO:0007669"/>
    <property type="project" value="UniProtKB-SubCell"/>
</dbReference>
<dbReference type="InterPro" id="IPR051970">
    <property type="entry name" value="TEL2_Regulation"/>
</dbReference>
<keyword evidence="8" id="KW-0779">Telomere</keyword>
<dbReference type="FunFam" id="1.25.40.720:FF:000003">
    <property type="entry name" value="Telomere length regulation protein TEL2 homolog"/>
    <property type="match status" value="1"/>
</dbReference>
<comment type="similarity">
    <text evidence="5">Belongs to the TEL2 family.</text>
</comment>
<dbReference type="Pfam" id="PF10193">
    <property type="entry name" value="Telomere_reg-2"/>
    <property type="match status" value="1"/>
</dbReference>